<gene>
    <name evidence="2" type="ORF">RIF29_24976</name>
</gene>
<comment type="caution">
    <text evidence="2">The sequence shown here is derived from an EMBL/GenBank/DDBJ whole genome shotgun (WGS) entry which is preliminary data.</text>
</comment>
<dbReference type="AlphaFoldDB" id="A0AAN9ELK2"/>
<accession>A0AAN9ELK2</accession>
<protein>
    <submittedName>
        <fullName evidence="2">Uncharacterized protein</fullName>
    </submittedName>
</protein>
<organism evidence="2 3">
    <name type="scientific">Crotalaria pallida</name>
    <name type="common">Smooth rattlebox</name>
    <name type="synonym">Crotalaria striata</name>
    <dbReference type="NCBI Taxonomy" id="3830"/>
    <lineage>
        <taxon>Eukaryota</taxon>
        <taxon>Viridiplantae</taxon>
        <taxon>Streptophyta</taxon>
        <taxon>Embryophyta</taxon>
        <taxon>Tracheophyta</taxon>
        <taxon>Spermatophyta</taxon>
        <taxon>Magnoliopsida</taxon>
        <taxon>eudicotyledons</taxon>
        <taxon>Gunneridae</taxon>
        <taxon>Pentapetalae</taxon>
        <taxon>rosids</taxon>
        <taxon>fabids</taxon>
        <taxon>Fabales</taxon>
        <taxon>Fabaceae</taxon>
        <taxon>Papilionoideae</taxon>
        <taxon>50 kb inversion clade</taxon>
        <taxon>genistoids sensu lato</taxon>
        <taxon>core genistoids</taxon>
        <taxon>Crotalarieae</taxon>
        <taxon>Crotalaria</taxon>
    </lineage>
</organism>
<feature type="region of interest" description="Disordered" evidence="1">
    <location>
        <begin position="50"/>
        <end position="92"/>
    </location>
</feature>
<evidence type="ECO:0000256" key="1">
    <source>
        <dbReference type="SAM" id="MobiDB-lite"/>
    </source>
</evidence>
<sequence length="203" mass="23120">MYRSTSERLLDPARLHLRRKLYSHVPFNWTVGSIQSFFISPLLSFSINPAPHRPAPHHTDPRRTAPTRAAPHRLAPRAVSHQPDPRCTGGLQPPPKHHRSLFSPIRLCSLSGLPPPSPFVLPPPPLFQAQVQQNYINKLFLACVDILPQELLKEVHSICQDECVSKVTEASRDVMYKGFDGFMVVKGVYWVNYPICCKRFIKR</sequence>
<evidence type="ECO:0000313" key="3">
    <source>
        <dbReference type="Proteomes" id="UP001372338"/>
    </source>
</evidence>
<keyword evidence="3" id="KW-1185">Reference proteome</keyword>
<dbReference type="Proteomes" id="UP001372338">
    <property type="component" value="Unassembled WGS sequence"/>
</dbReference>
<proteinExistence type="predicted"/>
<evidence type="ECO:0000313" key="2">
    <source>
        <dbReference type="EMBL" id="KAK7259369.1"/>
    </source>
</evidence>
<dbReference type="EMBL" id="JAYWIO010000005">
    <property type="protein sequence ID" value="KAK7259369.1"/>
    <property type="molecule type" value="Genomic_DNA"/>
</dbReference>
<name>A0AAN9ELK2_CROPI</name>
<reference evidence="2 3" key="1">
    <citation type="submission" date="2024-01" db="EMBL/GenBank/DDBJ databases">
        <title>The genomes of 5 underutilized Papilionoideae crops provide insights into root nodulation and disease resistanc.</title>
        <authorList>
            <person name="Yuan L."/>
        </authorList>
    </citation>
    <scope>NUCLEOTIDE SEQUENCE [LARGE SCALE GENOMIC DNA]</scope>
    <source>
        <strain evidence="2">ZHUSHIDOU_FW_LH</strain>
        <tissue evidence="2">Leaf</tissue>
    </source>
</reference>